<protein>
    <submittedName>
        <fullName evidence="1">Uncharacterized protein</fullName>
    </submittedName>
</protein>
<comment type="caution">
    <text evidence="1">The sequence shown here is derived from an EMBL/GenBank/DDBJ whole genome shotgun (WGS) entry which is preliminary data.</text>
</comment>
<dbReference type="AlphaFoldDB" id="A0A7C3KBV3"/>
<proteinExistence type="predicted"/>
<evidence type="ECO:0000313" key="1">
    <source>
        <dbReference type="EMBL" id="HFM96191.1"/>
    </source>
</evidence>
<sequence length="82" mass="9337">MSSQITDSAAQTALALERAIASGWKPVCHITYNRDAWVKLLHPPSEYGFNEAKLLCQESNDTWVAWVPEYGEVRLDKSQFYC</sequence>
<reference evidence="1" key="1">
    <citation type="journal article" date="2020" name="mSystems">
        <title>Genome- and Community-Level Interaction Insights into Carbon Utilization and Element Cycling Functions of Hydrothermarchaeota in Hydrothermal Sediment.</title>
        <authorList>
            <person name="Zhou Z."/>
            <person name="Liu Y."/>
            <person name="Xu W."/>
            <person name="Pan J."/>
            <person name="Luo Z.H."/>
            <person name="Li M."/>
        </authorList>
    </citation>
    <scope>NUCLEOTIDE SEQUENCE [LARGE SCALE GENOMIC DNA]</scope>
    <source>
        <strain evidence="1">SpSt-418</strain>
    </source>
</reference>
<name>A0A7C3KBV3_9CYAN</name>
<gene>
    <name evidence="1" type="ORF">ENR64_00185</name>
</gene>
<accession>A0A7C3KBV3</accession>
<organism evidence="1">
    <name type="scientific">Oscillatoriales cyanobacterium SpSt-418</name>
    <dbReference type="NCBI Taxonomy" id="2282169"/>
    <lineage>
        <taxon>Bacteria</taxon>
        <taxon>Bacillati</taxon>
        <taxon>Cyanobacteriota</taxon>
        <taxon>Cyanophyceae</taxon>
        <taxon>Oscillatoriophycideae</taxon>
        <taxon>Oscillatoriales</taxon>
    </lineage>
</organism>
<dbReference type="EMBL" id="DSRU01000003">
    <property type="protein sequence ID" value="HFM96191.1"/>
    <property type="molecule type" value="Genomic_DNA"/>
</dbReference>